<evidence type="ECO:0000259" key="7">
    <source>
        <dbReference type="Pfam" id="PF02272"/>
    </source>
</evidence>
<evidence type="ECO:0000256" key="5">
    <source>
        <dbReference type="ARBA" id="ARBA00022839"/>
    </source>
</evidence>
<dbReference type="AlphaFoldDB" id="A0A0F2DH45"/>
<dbReference type="Gene3D" id="3.90.1640.30">
    <property type="match status" value="1"/>
</dbReference>
<dbReference type="GO" id="GO:0003676">
    <property type="term" value="F:nucleic acid binding"/>
    <property type="evidence" value="ECO:0007669"/>
    <property type="project" value="InterPro"/>
</dbReference>
<keyword evidence="4 10" id="KW-0378">Hydrolase</keyword>
<accession>A0A0F2DH45</accession>
<feature type="domain" description="DDH" evidence="6">
    <location>
        <begin position="131"/>
        <end position="276"/>
    </location>
</feature>
<evidence type="ECO:0000256" key="1">
    <source>
        <dbReference type="ARBA" id="ARBA00005915"/>
    </source>
</evidence>
<reference evidence="10 11" key="1">
    <citation type="submission" date="2015-02" db="EMBL/GenBank/DDBJ databases">
        <title>Evolution of amylase-binding proteins of oral streptococcal species.</title>
        <authorList>
            <person name="Haase E.M."/>
        </authorList>
    </citation>
    <scope>NUCLEOTIDE SEQUENCE [LARGE SCALE GENOMIC DNA]</scope>
    <source>
        <strain evidence="10 11">OT25</strain>
    </source>
</reference>
<dbReference type="InterPro" id="IPR001667">
    <property type="entry name" value="DDH_dom"/>
</dbReference>
<dbReference type="SUPFAM" id="SSF64182">
    <property type="entry name" value="DHH phosphoesterases"/>
    <property type="match status" value="1"/>
</dbReference>
<dbReference type="NCBIfam" id="TIGR00644">
    <property type="entry name" value="recJ"/>
    <property type="match status" value="1"/>
</dbReference>
<dbReference type="Proteomes" id="UP000033538">
    <property type="component" value="Unassembled WGS sequence"/>
</dbReference>
<evidence type="ECO:0000259" key="6">
    <source>
        <dbReference type="Pfam" id="PF01368"/>
    </source>
</evidence>
<dbReference type="Pfam" id="PF02272">
    <property type="entry name" value="DHHA1"/>
    <property type="match status" value="1"/>
</dbReference>
<dbReference type="EMBL" id="JYGP01000002">
    <property type="protein sequence ID" value="KJQ68926.1"/>
    <property type="molecule type" value="Genomic_DNA"/>
</dbReference>
<dbReference type="Pfam" id="PF17768">
    <property type="entry name" value="RecJ_OB"/>
    <property type="match status" value="1"/>
</dbReference>
<evidence type="ECO:0000259" key="9">
    <source>
        <dbReference type="Pfam" id="PF17768"/>
    </source>
</evidence>
<dbReference type="Pfam" id="PF10141">
    <property type="entry name" value="ssDNA-exonuc_C"/>
    <property type="match status" value="1"/>
</dbReference>
<gene>
    <name evidence="10" type="primary">recJ</name>
    <name evidence="10" type="ORF">TZ90_01298</name>
</gene>
<dbReference type="PANTHER" id="PTHR30255:SF2">
    <property type="entry name" value="SINGLE-STRANDED-DNA-SPECIFIC EXONUCLEASE RECJ"/>
    <property type="match status" value="1"/>
</dbReference>
<feature type="domain" description="DHHA1" evidence="7">
    <location>
        <begin position="391"/>
        <end position="485"/>
    </location>
</feature>
<organism evidence="10 11">
    <name type="scientific">Streptococcus mitis</name>
    <dbReference type="NCBI Taxonomy" id="28037"/>
    <lineage>
        <taxon>Bacteria</taxon>
        <taxon>Bacillati</taxon>
        <taxon>Bacillota</taxon>
        <taxon>Bacilli</taxon>
        <taxon>Lactobacillales</taxon>
        <taxon>Streptococcaceae</taxon>
        <taxon>Streptococcus</taxon>
        <taxon>Streptococcus mitis group</taxon>
    </lineage>
</organism>
<evidence type="ECO:0000256" key="2">
    <source>
        <dbReference type="ARBA" id="ARBA00019841"/>
    </source>
</evidence>
<dbReference type="InterPro" id="IPR041122">
    <property type="entry name" value="RecJ_OB"/>
</dbReference>
<dbReference type="PATRIC" id="fig|28037.212.peg.1270"/>
<feature type="domain" description="RecJ OB" evidence="9">
    <location>
        <begin position="499"/>
        <end position="604"/>
    </location>
</feature>
<dbReference type="InterPro" id="IPR018779">
    <property type="entry name" value="RecJ_C"/>
</dbReference>
<dbReference type="PANTHER" id="PTHR30255">
    <property type="entry name" value="SINGLE-STRANDED-DNA-SPECIFIC EXONUCLEASE RECJ"/>
    <property type="match status" value="1"/>
</dbReference>
<dbReference type="Pfam" id="PF01368">
    <property type="entry name" value="DHH"/>
    <property type="match status" value="1"/>
</dbReference>
<comment type="caution">
    <text evidence="10">The sequence shown here is derived from an EMBL/GenBank/DDBJ whole genome shotgun (WGS) entry which is preliminary data.</text>
</comment>
<evidence type="ECO:0000256" key="3">
    <source>
        <dbReference type="ARBA" id="ARBA00022722"/>
    </source>
</evidence>
<evidence type="ECO:0000313" key="11">
    <source>
        <dbReference type="Proteomes" id="UP000033538"/>
    </source>
</evidence>
<dbReference type="InterPro" id="IPR051673">
    <property type="entry name" value="SSDNA_exonuclease_RecJ"/>
</dbReference>
<feature type="domain" description="Single-stranded-DNA-specific exonuclease RecJ C-terminal" evidence="8">
    <location>
        <begin position="639"/>
        <end position="784"/>
    </location>
</feature>
<evidence type="ECO:0000259" key="8">
    <source>
        <dbReference type="Pfam" id="PF10141"/>
    </source>
</evidence>
<comment type="similarity">
    <text evidence="1">Belongs to the RecJ family.</text>
</comment>
<protein>
    <recommendedName>
        <fullName evidence="2">Single-stranded-DNA-specific exonuclease RecJ</fullName>
    </recommendedName>
</protein>
<evidence type="ECO:0000256" key="4">
    <source>
        <dbReference type="ARBA" id="ARBA00022801"/>
    </source>
</evidence>
<keyword evidence="3" id="KW-0540">Nuclease</keyword>
<dbReference type="GO" id="GO:0006310">
    <property type="term" value="P:DNA recombination"/>
    <property type="evidence" value="ECO:0007669"/>
    <property type="project" value="InterPro"/>
</dbReference>
<dbReference type="GO" id="GO:0006281">
    <property type="term" value="P:DNA repair"/>
    <property type="evidence" value="ECO:0007669"/>
    <property type="project" value="InterPro"/>
</dbReference>
<dbReference type="InterPro" id="IPR038763">
    <property type="entry name" value="DHH_sf"/>
</dbReference>
<dbReference type="InterPro" id="IPR004610">
    <property type="entry name" value="RecJ"/>
</dbReference>
<dbReference type="Gene3D" id="3.10.310.30">
    <property type="match status" value="1"/>
</dbReference>
<dbReference type="GO" id="GO:0008409">
    <property type="term" value="F:5'-3' exonuclease activity"/>
    <property type="evidence" value="ECO:0007669"/>
    <property type="project" value="InterPro"/>
</dbReference>
<name>A0A0F2DH45_STRMT</name>
<dbReference type="InterPro" id="IPR003156">
    <property type="entry name" value="DHHA1_dom"/>
</dbReference>
<sequence length="788" mass="88399">MILHQKICLVKSYLKNSLKFYKKAIWIEKKLKSCYNETIEFLERVDVFLITPTYEWQFAPQVEDADFTKIAKKAGLGPEVARLLFERGIQDQESLKKFLEPSLEDLHDPYLLHDMDKAVGRIRQAIEEGENILIYGDYDADGMTSASIVKESLEQLGAECRVYLPNRFTDGYGPNASVYKYFIEQEGISLIVTVDNGVAGHEAIELAQSMGVDVIVTDHHSMPETLPDAYAIVHPEHPDADYPFKYLAGCGVAFKLACALLEEVQVELLDLVAIGTIADMVSLTDENRILVQYGLEMSGHTQRIGLQEMLDMAGIAANEVTEETIGFQIAPRLNALGRLDDPNPAIDLLTGFDDEEAHEISLMIHQKNEERKEIVQSIYEEAKTMVDPEKKVQVLAKEGWNPGVLGIVAGRLLEELGQTVIVLNIEDGRAKGSARSVEAVDIFEALDPHRDLFIAFGGHAGAAGMTLEVEKLSDLSQVLEDYVREKGADAGGKNKLNLDEELDLETLSLETVKSFERLAPFGMDNQKPIFYIKDFQVESARTMGAGNAHLKLKISKGEASFEVVAFGQGRWATEFSQTKNLELAVKLSVNQWNGQTALQLMMVDARVEGVQLFNIRGKNAVLPEGVPVLDFAGELPNLADSEAVIVKTVPEDITQLKTIFQEQNFSAVYFKNDIDKAYYLTGYGTREQFAKLYKTIYQFPEFDIRYKLKDLATYLNIQQILLVKMIQVFEELGFVTIKDGVMTVNKEAPKREIGESQIYQNLKQTVKDQEMMALGTVQEIYDFLMEKE</sequence>
<keyword evidence="5 10" id="KW-0269">Exonuclease</keyword>
<proteinExistence type="inferred from homology"/>
<evidence type="ECO:0000313" key="10">
    <source>
        <dbReference type="EMBL" id="KJQ68926.1"/>
    </source>
</evidence>